<dbReference type="RefSeq" id="WP_052454190.1">
    <property type="nucleotide sequence ID" value="NZ_CP009313.1"/>
</dbReference>
<protein>
    <submittedName>
        <fullName evidence="1">Uncharacterized protein</fullName>
    </submittedName>
</protein>
<sequence>MKSSLRTRSSRAVVVAVASAALLAPAASVAFADDASVPAPSVTKQADNPEPKTPQISMATIAIKTDKAEVRYGEAVTFTGRTTGLKTGSALVLQRHDGARWVDLKDRAIVKEGDSYTLISKLTEKGNQRYRVSDGKIYSPEVTVYVK</sequence>
<gene>
    <name evidence="1" type="ORF">CP978_19385</name>
</gene>
<dbReference type="AlphaFoldDB" id="A0A5P2W399"/>
<evidence type="ECO:0000313" key="1">
    <source>
        <dbReference type="EMBL" id="QEV40424.1"/>
    </source>
</evidence>
<dbReference type="KEGG" id="snq:CP978_19385"/>
<evidence type="ECO:0000313" key="2">
    <source>
        <dbReference type="Proteomes" id="UP000325763"/>
    </source>
</evidence>
<proteinExistence type="predicted"/>
<dbReference type="EMBL" id="CP023747">
    <property type="protein sequence ID" value="QEV40424.1"/>
    <property type="molecule type" value="Genomic_DNA"/>
</dbReference>
<accession>A0A5P2W399</accession>
<dbReference type="Proteomes" id="UP000325763">
    <property type="component" value="Chromosome"/>
</dbReference>
<reference evidence="1 2" key="1">
    <citation type="submission" date="2017-09" db="EMBL/GenBank/DDBJ databases">
        <title>Streptomyces genome completion.</title>
        <authorList>
            <person name="Lee N."/>
            <person name="Cho B.-K."/>
        </authorList>
    </citation>
    <scope>NUCLEOTIDE SEQUENCE [LARGE SCALE GENOMIC DNA]</scope>
    <source>
        <strain evidence="1 2">ATCC 14899</strain>
    </source>
</reference>
<name>A0A5P2W399_9ACTN</name>
<dbReference type="OrthoDB" id="4256938at2"/>
<organism evidence="1 2">
    <name type="scientific">Streptomyces nodosus</name>
    <dbReference type="NCBI Taxonomy" id="40318"/>
    <lineage>
        <taxon>Bacteria</taxon>
        <taxon>Bacillati</taxon>
        <taxon>Actinomycetota</taxon>
        <taxon>Actinomycetes</taxon>
        <taxon>Kitasatosporales</taxon>
        <taxon>Streptomycetaceae</taxon>
        <taxon>Streptomyces</taxon>
    </lineage>
</organism>